<feature type="region of interest" description="Disordered" evidence="1">
    <location>
        <begin position="51"/>
        <end position="100"/>
    </location>
</feature>
<evidence type="ECO:0000256" key="1">
    <source>
        <dbReference type="SAM" id="MobiDB-lite"/>
    </source>
</evidence>
<protein>
    <submittedName>
        <fullName evidence="2">Uncharacterized protein</fullName>
    </submittedName>
</protein>
<evidence type="ECO:0000313" key="2">
    <source>
        <dbReference type="EMBL" id="RLN29987.1"/>
    </source>
</evidence>
<reference evidence="3" key="1">
    <citation type="journal article" date="2019" name="Nat. Commun.">
        <title>The genome of broomcorn millet.</title>
        <authorList>
            <person name="Zou C."/>
            <person name="Miki D."/>
            <person name="Li D."/>
            <person name="Tang Q."/>
            <person name="Xiao L."/>
            <person name="Rajput S."/>
            <person name="Deng P."/>
            <person name="Jia W."/>
            <person name="Huang R."/>
            <person name="Zhang M."/>
            <person name="Sun Y."/>
            <person name="Hu J."/>
            <person name="Fu X."/>
            <person name="Schnable P.S."/>
            <person name="Li F."/>
            <person name="Zhang H."/>
            <person name="Feng B."/>
            <person name="Zhu X."/>
            <person name="Liu R."/>
            <person name="Schnable J.C."/>
            <person name="Zhu J.-K."/>
            <person name="Zhang H."/>
        </authorList>
    </citation>
    <scope>NUCLEOTIDE SEQUENCE [LARGE SCALE GENOMIC DNA]</scope>
</reference>
<feature type="region of interest" description="Disordered" evidence="1">
    <location>
        <begin position="1"/>
        <end position="33"/>
    </location>
</feature>
<sequence length="173" mass="18460">MAEAPESDSGGSLRDDPAGPDGEAKAASARRRARVRQLGELKVPAAFSFSKSGSLRDSLRQSRQTFSSDSYVTPKFGAAPAAPAEHGGDERAGDKLQQQEHALLDPELVAQFERAMEQLSEDEGCVLDEFLEALERAMGPGRRTARRRWSSGGGGGGRFLGNCQPAGDVVCRL</sequence>
<dbReference type="Proteomes" id="UP000275267">
    <property type="component" value="Unassembled WGS sequence"/>
</dbReference>
<dbReference type="AlphaFoldDB" id="A0A3L6T064"/>
<gene>
    <name evidence="2" type="ORF">C2845_PM05G01050</name>
</gene>
<comment type="caution">
    <text evidence="2">The sequence shown here is derived from an EMBL/GenBank/DDBJ whole genome shotgun (WGS) entry which is preliminary data.</text>
</comment>
<feature type="compositionally biased region" description="Polar residues" evidence="1">
    <location>
        <begin position="51"/>
        <end position="71"/>
    </location>
</feature>
<name>A0A3L6T064_PANMI</name>
<accession>A0A3L6T064</accession>
<dbReference type="EMBL" id="PQIB02000003">
    <property type="protein sequence ID" value="RLN29987.1"/>
    <property type="molecule type" value="Genomic_DNA"/>
</dbReference>
<evidence type="ECO:0000313" key="3">
    <source>
        <dbReference type="Proteomes" id="UP000275267"/>
    </source>
</evidence>
<proteinExistence type="predicted"/>
<keyword evidence="3" id="KW-1185">Reference proteome</keyword>
<organism evidence="2 3">
    <name type="scientific">Panicum miliaceum</name>
    <name type="common">Proso millet</name>
    <name type="synonym">Broomcorn millet</name>
    <dbReference type="NCBI Taxonomy" id="4540"/>
    <lineage>
        <taxon>Eukaryota</taxon>
        <taxon>Viridiplantae</taxon>
        <taxon>Streptophyta</taxon>
        <taxon>Embryophyta</taxon>
        <taxon>Tracheophyta</taxon>
        <taxon>Spermatophyta</taxon>
        <taxon>Magnoliopsida</taxon>
        <taxon>Liliopsida</taxon>
        <taxon>Poales</taxon>
        <taxon>Poaceae</taxon>
        <taxon>PACMAD clade</taxon>
        <taxon>Panicoideae</taxon>
        <taxon>Panicodae</taxon>
        <taxon>Paniceae</taxon>
        <taxon>Panicinae</taxon>
        <taxon>Panicum</taxon>
        <taxon>Panicum sect. Panicum</taxon>
    </lineage>
</organism>
<feature type="compositionally biased region" description="Basic and acidic residues" evidence="1">
    <location>
        <begin position="86"/>
        <end position="100"/>
    </location>
</feature>
<dbReference type="OrthoDB" id="1937661at2759"/>